<keyword evidence="2" id="KW-1003">Cell membrane</keyword>
<evidence type="ECO:0008006" key="11">
    <source>
        <dbReference type="Google" id="ProtNLM"/>
    </source>
</evidence>
<dbReference type="EMBL" id="OKQU01000002">
    <property type="protein sequence ID" value="SPE09405.1"/>
    <property type="molecule type" value="Genomic_DNA"/>
</dbReference>
<gene>
    <name evidence="7" type="ORF">LES8486_01412</name>
    <name evidence="8" type="ORF">LES9216_01559</name>
</gene>
<feature type="transmembrane region" description="Helical" evidence="6">
    <location>
        <begin position="78"/>
        <end position="97"/>
    </location>
</feature>
<evidence type="ECO:0000256" key="5">
    <source>
        <dbReference type="ARBA" id="ARBA00023136"/>
    </source>
</evidence>
<dbReference type="RefSeq" id="WP_072614321.1">
    <property type="nucleotide sequence ID" value="NZ_AP017935.1"/>
</dbReference>
<keyword evidence="10" id="KW-1185">Reference proteome</keyword>
<feature type="transmembrane region" description="Helical" evidence="6">
    <location>
        <begin position="265"/>
        <end position="290"/>
    </location>
</feature>
<evidence type="ECO:0000256" key="2">
    <source>
        <dbReference type="ARBA" id="ARBA00022475"/>
    </source>
</evidence>
<organism evidence="8 9">
    <name type="scientific">Leuconostoc suionicum</name>
    <dbReference type="NCBI Taxonomy" id="1511761"/>
    <lineage>
        <taxon>Bacteria</taxon>
        <taxon>Bacillati</taxon>
        <taxon>Bacillota</taxon>
        <taxon>Bacilli</taxon>
        <taxon>Lactobacillales</taxon>
        <taxon>Lactobacillaceae</taxon>
        <taxon>Leuconostoc</taxon>
    </lineage>
</organism>
<reference evidence="7 10" key="2">
    <citation type="submission" date="2018-02" db="EMBL/GenBank/DDBJ databases">
        <authorList>
            <person name="Rodrigo-Torres L."/>
            <person name="Arahal R. D."/>
            <person name="Lucena T."/>
        </authorList>
    </citation>
    <scope>NUCLEOTIDE SEQUENCE [LARGE SCALE GENOMIC DNA]</scope>
    <source>
        <strain evidence="7 10">CECT 8486</strain>
    </source>
</reference>
<feature type="transmembrane region" description="Helical" evidence="6">
    <location>
        <begin position="146"/>
        <end position="166"/>
    </location>
</feature>
<sequence length="426" mass="47147">MRVAKNNIAFRVMIASQFVNNLGSSFFNIVFLVYAATLPNKTLSVTLVAFTEMLPTLFSIIVGNFADKTKHHLQSWSIARLSQSIIFLIITVILIFFDGQFWSFLILLLLVFISSVVGSYSNLLMKPVSRFILSDSDLQEAMSLEQTVSIAVNLIGGFSGVALLGILHQNYAGFSLINAGMFVIAWSIMALNHRQFSEAEQHIEAETKSNTNTSIFSDLKSTFIYVYKDYLFFQILLLATAINFVGTSFNGIFNLTLLHSKSLLIGNFGTTVAIFGAISSIGLLTGSLVTNDFFKELTTKQLVGISGIGIVLIAAVPIFYPNGVLWMLIIFLFSYIEAKINPKLGAILMKRIDHNRLAGVSGLINTFVMSATPLGQIIFLGTANIYSPNISWFFMGFLASMITIYTIITRQQDMELVEKNRESAIL</sequence>
<feature type="transmembrane region" description="Helical" evidence="6">
    <location>
        <begin position="390"/>
        <end position="408"/>
    </location>
</feature>
<name>A0A2N9KFH5_9LACO</name>
<proteinExistence type="predicted"/>
<dbReference type="PANTHER" id="PTHR23513">
    <property type="entry name" value="INTEGRAL MEMBRANE EFFLUX PROTEIN-RELATED"/>
    <property type="match status" value="1"/>
</dbReference>
<evidence type="ECO:0000313" key="8">
    <source>
        <dbReference type="EMBL" id="SPE09405.1"/>
    </source>
</evidence>
<feature type="transmembrane region" description="Helical" evidence="6">
    <location>
        <begin position="12"/>
        <end position="37"/>
    </location>
</feature>
<feature type="transmembrane region" description="Helical" evidence="6">
    <location>
        <begin position="43"/>
        <end position="66"/>
    </location>
</feature>
<keyword evidence="5 6" id="KW-0472">Membrane</keyword>
<evidence type="ECO:0000313" key="7">
    <source>
        <dbReference type="EMBL" id="SPD93749.1"/>
    </source>
</evidence>
<dbReference type="Proteomes" id="UP000237923">
    <property type="component" value="Unassembled WGS sequence"/>
</dbReference>
<dbReference type="GO" id="GO:0022857">
    <property type="term" value="F:transmembrane transporter activity"/>
    <property type="evidence" value="ECO:0007669"/>
    <property type="project" value="InterPro"/>
</dbReference>
<dbReference type="GO" id="GO:0005886">
    <property type="term" value="C:plasma membrane"/>
    <property type="evidence" value="ECO:0007669"/>
    <property type="project" value="UniProtKB-SubCell"/>
</dbReference>
<feature type="transmembrane region" description="Helical" evidence="6">
    <location>
        <begin position="172"/>
        <end position="191"/>
    </location>
</feature>
<comment type="subcellular location">
    <subcellularLocation>
        <location evidence="1">Cell membrane</location>
        <topology evidence="1">Multi-pass membrane protein</topology>
    </subcellularLocation>
</comment>
<evidence type="ECO:0000256" key="3">
    <source>
        <dbReference type="ARBA" id="ARBA00022692"/>
    </source>
</evidence>
<dbReference type="AlphaFoldDB" id="A0A2N9KFH5"/>
<feature type="transmembrane region" description="Helical" evidence="6">
    <location>
        <begin position="230"/>
        <end position="253"/>
    </location>
</feature>
<dbReference type="EMBL" id="OKQR01000002">
    <property type="protein sequence ID" value="SPD93749.1"/>
    <property type="molecule type" value="Genomic_DNA"/>
</dbReference>
<feature type="transmembrane region" description="Helical" evidence="6">
    <location>
        <begin position="326"/>
        <end position="345"/>
    </location>
</feature>
<dbReference type="GeneID" id="99674982"/>
<dbReference type="PANTHER" id="PTHR23513:SF6">
    <property type="entry name" value="MAJOR FACILITATOR SUPERFAMILY ASSOCIATED DOMAIN-CONTAINING PROTEIN"/>
    <property type="match status" value="1"/>
</dbReference>
<evidence type="ECO:0000313" key="10">
    <source>
        <dbReference type="Proteomes" id="UP000239237"/>
    </source>
</evidence>
<feature type="transmembrane region" description="Helical" evidence="6">
    <location>
        <begin position="357"/>
        <end position="378"/>
    </location>
</feature>
<keyword evidence="4 6" id="KW-1133">Transmembrane helix</keyword>
<protein>
    <recommendedName>
        <fullName evidence="11">MFS transporter</fullName>
    </recommendedName>
</protein>
<dbReference type="SUPFAM" id="SSF103473">
    <property type="entry name" value="MFS general substrate transporter"/>
    <property type="match status" value="1"/>
</dbReference>
<dbReference type="Proteomes" id="UP000239237">
    <property type="component" value="Unassembled WGS sequence"/>
</dbReference>
<evidence type="ECO:0000313" key="9">
    <source>
        <dbReference type="Proteomes" id="UP000237923"/>
    </source>
</evidence>
<evidence type="ECO:0000256" key="1">
    <source>
        <dbReference type="ARBA" id="ARBA00004651"/>
    </source>
</evidence>
<dbReference type="InterPro" id="IPR036259">
    <property type="entry name" value="MFS_trans_sf"/>
</dbReference>
<accession>A0A2N9KFH5</accession>
<evidence type="ECO:0000256" key="4">
    <source>
        <dbReference type="ARBA" id="ARBA00022989"/>
    </source>
</evidence>
<keyword evidence="3 6" id="KW-0812">Transmembrane</keyword>
<reference evidence="8 9" key="1">
    <citation type="submission" date="2018-02" db="EMBL/GenBank/DDBJ databases">
        <authorList>
            <person name="Cohen D.B."/>
            <person name="Kent A.D."/>
        </authorList>
    </citation>
    <scope>NUCLEOTIDE SEQUENCE [LARGE SCALE GENOMIC DNA]</scope>
    <source>
        <strain evidence="8 9">CECT 9216</strain>
    </source>
</reference>
<feature type="transmembrane region" description="Helical" evidence="6">
    <location>
        <begin position="103"/>
        <end position="125"/>
    </location>
</feature>
<dbReference type="KEGG" id="lsu:A6B45_09245"/>
<feature type="transmembrane region" description="Helical" evidence="6">
    <location>
        <begin position="302"/>
        <end position="320"/>
    </location>
</feature>
<dbReference type="Pfam" id="PF07690">
    <property type="entry name" value="MFS_1"/>
    <property type="match status" value="1"/>
</dbReference>
<dbReference type="InterPro" id="IPR011701">
    <property type="entry name" value="MFS"/>
</dbReference>
<dbReference type="Gene3D" id="1.20.1250.20">
    <property type="entry name" value="MFS general substrate transporter like domains"/>
    <property type="match status" value="1"/>
</dbReference>
<evidence type="ECO:0000256" key="6">
    <source>
        <dbReference type="SAM" id="Phobius"/>
    </source>
</evidence>